<keyword evidence="2" id="KW-1185">Reference proteome</keyword>
<reference evidence="1 2" key="1">
    <citation type="submission" date="2018-01" db="EMBL/GenBank/DDBJ databases">
        <title>Draft genome Sequence of streptomyces globosus LZH-48.</title>
        <authorList>
            <person name="Ran K."/>
            <person name="Li Z."/>
            <person name="Wei S."/>
            <person name="Dong R."/>
        </authorList>
    </citation>
    <scope>NUCLEOTIDE SEQUENCE [LARGE SCALE GENOMIC DNA]</scope>
    <source>
        <strain evidence="1 2">LZH-48</strain>
    </source>
</reference>
<dbReference type="Proteomes" id="UP000252004">
    <property type="component" value="Chromosome"/>
</dbReference>
<dbReference type="KEGG" id="sgz:C0216_08625"/>
<evidence type="ECO:0000313" key="2">
    <source>
        <dbReference type="Proteomes" id="UP000252004"/>
    </source>
</evidence>
<dbReference type="AlphaFoldDB" id="A0A344TXZ6"/>
<dbReference type="RefSeq" id="WP_114054698.1">
    <property type="nucleotide sequence ID" value="NZ_CP030862.1"/>
</dbReference>
<sequence>MKGIPNTIAVVILTPQTEAILADIKRAARKEGVFVASERNESSGELRFAVVTDRKIRLRHLDYDEAGLQEMFPSRRPR</sequence>
<dbReference type="EMBL" id="CP030862">
    <property type="protein sequence ID" value="AXE23517.1"/>
    <property type="molecule type" value="Genomic_DNA"/>
</dbReference>
<name>A0A344TXZ6_9ACTN</name>
<evidence type="ECO:0000313" key="1">
    <source>
        <dbReference type="EMBL" id="AXE23517.1"/>
    </source>
</evidence>
<protein>
    <submittedName>
        <fullName evidence="1">Uncharacterized protein</fullName>
    </submittedName>
</protein>
<proteinExistence type="predicted"/>
<gene>
    <name evidence="1" type="ORF">C0216_08625</name>
</gene>
<accession>A0A344TXZ6</accession>
<organism evidence="1 2">
    <name type="scientific">Streptomyces globosus</name>
    <dbReference type="NCBI Taxonomy" id="68209"/>
    <lineage>
        <taxon>Bacteria</taxon>
        <taxon>Bacillati</taxon>
        <taxon>Actinomycetota</taxon>
        <taxon>Actinomycetes</taxon>
        <taxon>Kitasatosporales</taxon>
        <taxon>Streptomycetaceae</taxon>
        <taxon>Streptomyces</taxon>
    </lineage>
</organism>